<comment type="caution">
    <text evidence="2">The sequence shown here is derived from an EMBL/GenBank/DDBJ whole genome shotgun (WGS) entry which is preliminary data.</text>
</comment>
<evidence type="ECO:0000313" key="2">
    <source>
        <dbReference type="EMBL" id="MBB6124904.1"/>
    </source>
</evidence>
<feature type="chain" id="PRO_5033009141" description="Twin-arginine translocation pathway signal protein" evidence="1">
    <location>
        <begin position="26"/>
        <end position="221"/>
    </location>
</feature>
<proteinExistence type="predicted"/>
<accession>A0A841J2G7</accession>
<keyword evidence="1" id="KW-0732">Signal</keyword>
<dbReference type="AlphaFoldDB" id="A0A841J2G7"/>
<sequence length="221" mass="24418">MTRLRVKAAVIALAMLTSIQCPAYAAKTVANESMPSAAPTISSATPKSAAATPFIVEDFKVPTVVETPNFKIMPLGPNLVKIDFDAYMSSINHLQKTFTRSTTWPHKDISDADAMRDMETEQARFSKRESFAYAVLTPDGSRERGSVYVRPSSVKGYDAEVSMWVTKAEYDAGFDAELYVWVKRWLQTDWPFENVAYPGRAIEWNAWDSAVAASATGTPGQ</sequence>
<organism evidence="2 3">
    <name type="scientific">Sphingobium subterraneum</name>
    <dbReference type="NCBI Taxonomy" id="627688"/>
    <lineage>
        <taxon>Bacteria</taxon>
        <taxon>Pseudomonadati</taxon>
        <taxon>Pseudomonadota</taxon>
        <taxon>Alphaproteobacteria</taxon>
        <taxon>Sphingomonadales</taxon>
        <taxon>Sphingomonadaceae</taxon>
        <taxon>Sphingobium</taxon>
    </lineage>
</organism>
<name>A0A841J2G7_9SPHN</name>
<evidence type="ECO:0000256" key="1">
    <source>
        <dbReference type="SAM" id="SignalP"/>
    </source>
</evidence>
<keyword evidence="3" id="KW-1185">Reference proteome</keyword>
<gene>
    <name evidence="2" type="ORF">FHS92_002657</name>
</gene>
<feature type="signal peptide" evidence="1">
    <location>
        <begin position="1"/>
        <end position="25"/>
    </location>
</feature>
<evidence type="ECO:0000313" key="3">
    <source>
        <dbReference type="Proteomes" id="UP000552700"/>
    </source>
</evidence>
<evidence type="ECO:0008006" key="4">
    <source>
        <dbReference type="Google" id="ProtNLM"/>
    </source>
</evidence>
<dbReference type="EMBL" id="JACIJP010000004">
    <property type="protein sequence ID" value="MBB6124904.1"/>
    <property type="molecule type" value="Genomic_DNA"/>
</dbReference>
<reference evidence="2 3" key="1">
    <citation type="submission" date="2020-08" db="EMBL/GenBank/DDBJ databases">
        <title>Genomic Encyclopedia of Type Strains, Phase IV (KMG-IV): sequencing the most valuable type-strain genomes for metagenomic binning, comparative biology and taxonomic classification.</title>
        <authorList>
            <person name="Goeker M."/>
        </authorList>
    </citation>
    <scope>NUCLEOTIDE SEQUENCE [LARGE SCALE GENOMIC DNA]</scope>
    <source>
        <strain evidence="2 3">DSM 102255</strain>
    </source>
</reference>
<protein>
    <recommendedName>
        <fullName evidence="4">Twin-arginine translocation pathway signal protein</fullName>
    </recommendedName>
</protein>
<dbReference type="Proteomes" id="UP000552700">
    <property type="component" value="Unassembled WGS sequence"/>
</dbReference>